<sequence>MAATWRFRQNRGGYGLWDWGLGTPPIRDLISVRRPAADAMSRHAPVRMWSATTGDYIVLESGLEYELARSLDRDPSVAWLVAQPVAFTFDDSAVHVPDLLVEHWDGRVVVWDVRPQERQDERFHRMVELTAQACREVGWGSEVHTGFAPARRLNLLWLGVFRAPPNWPHAENRRQLLALAGGGTTVADVLAHDAGDGHLTALVWHLIWTGELVVDLDHAISAVTVLTLAKAETDV</sequence>
<dbReference type="Proteomes" id="UP001316384">
    <property type="component" value="Chromosome"/>
</dbReference>
<dbReference type="RefSeq" id="WP_227576892.1">
    <property type="nucleotide sequence ID" value="NZ_CP101987.1"/>
</dbReference>
<keyword evidence="2" id="KW-1185">Reference proteome</keyword>
<reference evidence="1 2" key="1">
    <citation type="submission" date="2022-07" db="EMBL/GenBank/DDBJ databases">
        <title>Novel species in genus cellulomonas.</title>
        <authorList>
            <person name="Ye L."/>
        </authorList>
    </citation>
    <scope>NUCLEOTIDE SEQUENCE [LARGE SCALE GENOMIC DNA]</scope>
    <source>
        <strain evidence="2">zg-B89</strain>
    </source>
</reference>
<accession>A0ABY5KU57</accession>
<proteinExistence type="predicted"/>
<gene>
    <name evidence="1" type="ORF">NP048_19060</name>
</gene>
<dbReference type="EMBL" id="CP101987">
    <property type="protein sequence ID" value="UUI71858.1"/>
    <property type="molecule type" value="Genomic_DNA"/>
</dbReference>
<organism evidence="1 2">
    <name type="scientific">Cellulomonas xiejunii</name>
    <dbReference type="NCBI Taxonomy" id="2968083"/>
    <lineage>
        <taxon>Bacteria</taxon>
        <taxon>Bacillati</taxon>
        <taxon>Actinomycetota</taxon>
        <taxon>Actinomycetes</taxon>
        <taxon>Micrococcales</taxon>
        <taxon>Cellulomonadaceae</taxon>
        <taxon>Cellulomonas</taxon>
    </lineage>
</organism>
<dbReference type="InterPro" id="IPR048000">
    <property type="entry name" value="TnsA-like"/>
</dbReference>
<protein>
    <submittedName>
        <fullName evidence="1">TnsA-like heteromeric transposase endonuclease subunit</fullName>
    </submittedName>
</protein>
<name>A0ABY5KU57_9CELL</name>
<dbReference type="NCBIfam" id="NF033179">
    <property type="entry name" value="TnsA_like_Actin"/>
    <property type="match status" value="1"/>
</dbReference>
<evidence type="ECO:0000313" key="1">
    <source>
        <dbReference type="EMBL" id="UUI71858.1"/>
    </source>
</evidence>
<evidence type="ECO:0000313" key="2">
    <source>
        <dbReference type="Proteomes" id="UP001316384"/>
    </source>
</evidence>